<organism evidence="2 3">
    <name type="scientific">Antarcticimicrobium sediminis</name>
    <dbReference type="NCBI Taxonomy" id="2546227"/>
    <lineage>
        <taxon>Bacteria</taxon>
        <taxon>Pseudomonadati</taxon>
        <taxon>Pseudomonadota</taxon>
        <taxon>Alphaproteobacteria</taxon>
        <taxon>Rhodobacterales</taxon>
        <taxon>Paracoccaceae</taxon>
        <taxon>Antarcticimicrobium</taxon>
    </lineage>
</organism>
<feature type="transmembrane region" description="Helical" evidence="1">
    <location>
        <begin position="194"/>
        <end position="218"/>
    </location>
</feature>
<feature type="transmembrane region" description="Helical" evidence="1">
    <location>
        <begin position="20"/>
        <end position="41"/>
    </location>
</feature>
<evidence type="ECO:0000313" key="3">
    <source>
        <dbReference type="Proteomes" id="UP000294662"/>
    </source>
</evidence>
<gene>
    <name evidence="2" type="ORF">E1B25_17990</name>
</gene>
<dbReference type="EMBL" id="SMFP01000015">
    <property type="protein sequence ID" value="TDE35053.1"/>
    <property type="molecule type" value="Genomic_DNA"/>
</dbReference>
<accession>A0A4R5EL97</accession>
<keyword evidence="1" id="KW-0812">Transmembrane</keyword>
<dbReference type="OrthoDB" id="6369004at2"/>
<feature type="transmembrane region" description="Helical" evidence="1">
    <location>
        <begin position="164"/>
        <end position="188"/>
    </location>
</feature>
<evidence type="ECO:0000256" key="1">
    <source>
        <dbReference type="SAM" id="Phobius"/>
    </source>
</evidence>
<dbReference type="Proteomes" id="UP000294662">
    <property type="component" value="Unassembled WGS sequence"/>
</dbReference>
<evidence type="ECO:0008006" key="4">
    <source>
        <dbReference type="Google" id="ProtNLM"/>
    </source>
</evidence>
<keyword evidence="1" id="KW-0472">Membrane</keyword>
<comment type="caution">
    <text evidence="2">The sequence shown here is derived from an EMBL/GenBank/DDBJ whole genome shotgun (WGS) entry which is preliminary data.</text>
</comment>
<evidence type="ECO:0000313" key="2">
    <source>
        <dbReference type="EMBL" id="TDE35053.1"/>
    </source>
</evidence>
<name>A0A4R5EL97_9RHOB</name>
<keyword evidence="1" id="KW-1133">Transmembrane helix</keyword>
<feature type="transmembrane region" description="Helical" evidence="1">
    <location>
        <begin position="53"/>
        <end position="72"/>
    </location>
</feature>
<keyword evidence="3" id="KW-1185">Reference proteome</keyword>
<dbReference type="AlphaFoldDB" id="A0A4R5EL97"/>
<protein>
    <recommendedName>
        <fullName evidence="4">TVP38/TMEM64 family membrane protein</fullName>
    </recommendedName>
</protein>
<proteinExistence type="predicted"/>
<sequence length="224" mass="24677">MDEFPQAPQGTATVRVFRVVLRLILLLILAYGAHLLIAWFSARAEDIHPGAQVSMLVALMLIYALLIAVPFVPGIEIGLMILAVEGAWIAPWLYLATIAGLLFAYGAGEWVPYARLHRILADLHMRRACALLEHVHPLDREERVMLLRDNAPKWLRPLISRYRYLFVAVVINLPGNAVIGGGGGILFLTGLSRLFKPAAVALTVALAVMPVPMTVWVFGIDMLP</sequence>
<dbReference type="RefSeq" id="WP_132830985.1">
    <property type="nucleotide sequence ID" value="NZ_SMFP01000015.1"/>
</dbReference>
<feature type="transmembrane region" description="Helical" evidence="1">
    <location>
        <begin position="92"/>
        <end position="111"/>
    </location>
</feature>
<reference evidence="2 3" key="1">
    <citation type="submission" date="2019-03" db="EMBL/GenBank/DDBJ databases">
        <authorList>
            <person name="Zhang S."/>
        </authorList>
    </citation>
    <scope>NUCLEOTIDE SEQUENCE [LARGE SCALE GENOMIC DNA]</scope>
    <source>
        <strain evidence="2 3">S4J41</strain>
    </source>
</reference>